<protein>
    <submittedName>
        <fullName evidence="1">Uncharacterized protein</fullName>
    </submittedName>
</protein>
<organism evidence="1 2">
    <name type="scientific">Methanoplanus limicola DSM 2279</name>
    <dbReference type="NCBI Taxonomy" id="937775"/>
    <lineage>
        <taxon>Archaea</taxon>
        <taxon>Methanobacteriati</taxon>
        <taxon>Methanobacteriota</taxon>
        <taxon>Stenosarchaea group</taxon>
        <taxon>Methanomicrobia</taxon>
        <taxon>Methanomicrobiales</taxon>
        <taxon>Methanomicrobiaceae</taxon>
        <taxon>Methanoplanus</taxon>
    </lineage>
</organism>
<dbReference type="InParanoid" id="H1Z4F9"/>
<keyword evidence="2" id="KW-1185">Reference proteome</keyword>
<dbReference type="Proteomes" id="UP000005741">
    <property type="component" value="Chromosome"/>
</dbReference>
<gene>
    <name evidence="1" type="ORF">Metlim_2669</name>
</gene>
<reference evidence="1 2" key="1">
    <citation type="submission" date="2011-10" db="EMBL/GenBank/DDBJ databases">
        <title>The Improved High-Quality Draft genome of Methanoplanus limicola DSM 2279.</title>
        <authorList>
            <consortium name="US DOE Joint Genome Institute (JGI-PGF)"/>
            <person name="Lucas S."/>
            <person name="Copeland A."/>
            <person name="Lapidus A."/>
            <person name="Glavina del Rio T."/>
            <person name="Dalin E."/>
            <person name="Tice H."/>
            <person name="Bruce D."/>
            <person name="Goodwin L."/>
            <person name="Pitluck S."/>
            <person name="Peters L."/>
            <person name="Mikhailova N."/>
            <person name="Lu M."/>
            <person name="Kyrpides N."/>
            <person name="Mavromatis K."/>
            <person name="Ivanova N."/>
            <person name="Markowitz V."/>
            <person name="Cheng J.-F."/>
            <person name="Hugenholtz P."/>
            <person name="Woyke T."/>
            <person name="Wu D."/>
            <person name="Wirth R."/>
            <person name="Brambilla E.-M."/>
            <person name="Klenk H.-P."/>
            <person name="Eisen J.A."/>
        </authorList>
    </citation>
    <scope>NUCLEOTIDE SEQUENCE [LARGE SCALE GENOMIC DNA]</scope>
    <source>
        <strain evidence="1 2">DSM 2279</strain>
    </source>
</reference>
<sequence length="118" mass="12792">MNSNEAVQSYLFGENGKLNLITASQTIAVVSGLKGAEKSGAKKVLLILLDSYWTQLNIAGQKTGFKEFGESADLIDKAKKQIEDEDFDDAVMTLSMAITKCTTPAQSAWTVLSENELI</sequence>
<accession>H1Z4F9</accession>
<dbReference type="EMBL" id="CM001436">
    <property type="protein sequence ID" value="EHQ36707.1"/>
    <property type="molecule type" value="Genomic_DNA"/>
</dbReference>
<dbReference type="RefSeq" id="WP_004079222.1">
    <property type="nucleotide sequence ID" value="NZ_CM001436.1"/>
</dbReference>
<dbReference type="STRING" id="937775.Metlim_2669"/>
<dbReference type="HOGENOM" id="CLU_165233_0_0_2"/>
<proteinExistence type="predicted"/>
<dbReference type="AlphaFoldDB" id="H1Z4F9"/>
<evidence type="ECO:0000313" key="2">
    <source>
        <dbReference type="Proteomes" id="UP000005741"/>
    </source>
</evidence>
<evidence type="ECO:0000313" key="1">
    <source>
        <dbReference type="EMBL" id="EHQ36707.1"/>
    </source>
</evidence>
<name>H1Z4F9_9EURY</name>
<dbReference type="OrthoDB" id="106747at2157"/>